<accession>A0ABW8NH91</accession>
<dbReference type="InterPro" id="IPR002104">
    <property type="entry name" value="Integrase_catalytic"/>
</dbReference>
<dbReference type="Pfam" id="PF00589">
    <property type="entry name" value="Phage_integrase"/>
    <property type="match status" value="1"/>
</dbReference>
<name>A0ABW8NH91_9GAMM</name>
<evidence type="ECO:0000313" key="4">
    <source>
        <dbReference type="Proteomes" id="UP001620597"/>
    </source>
</evidence>
<keyword evidence="4" id="KW-1185">Reference proteome</keyword>
<comment type="caution">
    <text evidence="3">The sequence shown here is derived from an EMBL/GenBank/DDBJ whole genome shotgun (WGS) entry which is preliminary data.</text>
</comment>
<dbReference type="Proteomes" id="UP001620597">
    <property type="component" value="Unassembled WGS sequence"/>
</dbReference>
<dbReference type="RefSeq" id="WP_416205612.1">
    <property type="nucleotide sequence ID" value="NZ_JBBKTX010000008.1"/>
</dbReference>
<protein>
    <submittedName>
        <fullName evidence="3">Tyrosine-type recombinase/integrase</fullName>
    </submittedName>
</protein>
<dbReference type="InterPro" id="IPR011010">
    <property type="entry name" value="DNA_brk_join_enz"/>
</dbReference>
<evidence type="ECO:0000256" key="1">
    <source>
        <dbReference type="ARBA" id="ARBA00023172"/>
    </source>
</evidence>
<dbReference type="PROSITE" id="PS51898">
    <property type="entry name" value="TYR_RECOMBINASE"/>
    <property type="match status" value="1"/>
</dbReference>
<gene>
    <name evidence="3" type="ORF">WG929_07895</name>
</gene>
<dbReference type="Gene3D" id="1.10.443.10">
    <property type="entry name" value="Intergrase catalytic core"/>
    <property type="match status" value="1"/>
</dbReference>
<keyword evidence="1" id="KW-0233">DNA recombination</keyword>
<reference evidence="3 4" key="1">
    <citation type="submission" date="2024-03" db="EMBL/GenBank/DDBJ databases">
        <title>High-quality draft genome sequence of Oceanobacter sp. wDCs-4.</title>
        <authorList>
            <person name="Dong C."/>
        </authorList>
    </citation>
    <scope>NUCLEOTIDE SEQUENCE [LARGE SCALE GENOMIC DNA]</scope>
    <source>
        <strain evidence="4">wDCs-4</strain>
    </source>
</reference>
<dbReference type="EMBL" id="JBBKTX010000008">
    <property type="protein sequence ID" value="MFK4752329.1"/>
    <property type="molecule type" value="Genomic_DNA"/>
</dbReference>
<feature type="domain" description="Tyr recombinase" evidence="2">
    <location>
        <begin position="29"/>
        <end position="194"/>
    </location>
</feature>
<proteinExistence type="predicted"/>
<evidence type="ECO:0000259" key="2">
    <source>
        <dbReference type="PROSITE" id="PS51898"/>
    </source>
</evidence>
<organism evidence="3 4">
    <name type="scientific">Oceanobacter antarcticus</name>
    <dbReference type="NCBI Taxonomy" id="3133425"/>
    <lineage>
        <taxon>Bacteria</taxon>
        <taxon>Pseudomonadati</taxon>
        <taxon>Pseudomonadota</taxon>
        <taxon>Gammaproteobacteria</taxon>
        <taxon>Oceanospirillales</taxon>
        <taxon>Oceanospirillaceae</taxon>
        <taxon>Oceanobacter</taxon>
    </lineage>
</organism>
<dbReference type="SUPFAM" id="SSF56349">
    <property type="entry name" value="DNA breaking-rejoining enzymes"/>
    <property type="match status" value="1"/>
</dbReference>
<evidence type="ECO:0000313" key="3">
    <source>
        <dbReference type="EMBL" id="MFK4752329.1"/>
    </source>
</evidence>
<sequence length="194" mass="21404">MNALVFLYDKFLQRPLGGLDFNRANKPRRLPVVLNRSEVQAIFNQLDGRNRLLFALLYGSGLRITECLRLRVKDINFDAGSLTVHDGKGGKDRVTLLPSSLHDSLHQQIEESLPIQLEDNQRGVGPSLPGVLGKKYPNAFRQPAWTLLFPSSGLCLHPHTGINCRHHLHDSVPCKALKIAVANSGIAVTAEAVC</sequence>
<dbReference type="InterPro" id="IPR013762">
    <property type="entry name" value="Integrase-like_cat_sf"/>
</dbReference>